<comment type="similarity">
    <text evidence="2">Belongs to the UPF0104 family.</text>
</comment>
<evidence type="ECO:0000313" key="9">
    <source>
        <dbReference type="Proteomes" id="UP000003861"/>
    </source>
</evidence>
<name>U2DNV7_9EURY</name>
<evidence type="ECO:0000256" key="4">
    <source>
        <dbReference type="ARBA" id="ARBA00022692"/>
    </source>
</evidence>
<dbReference type="PANTHER" id="PTHR39087">
    <property type="entry name" value="UPF0104 MEMBRANE PROTEIN MJ1595"/>
    <property type="match status" value="1"/>
</dbReference>
<dbReference type="GeneID" id="23799436"/>
<dbReference type="Proteomes" id="UP000003861">
    <property type="component" value="Unassembled WGS sequence"/>
</dbReference>
<reference evidence="8 9" key="2">
    <citation type="journal article" date="2013" name="PLoS ONE">
        <title>INDIGO - INtegrated Data Warehouse of MIcrobial GenOmes with Examples from the Red Sea Extremophiles.</title>
        <authorList>
            <person name="Alam I."/>
            <person name="Antunes A."/>
            <person name="Kamau A.A."/>
            <person name="Ba Alawi W."/>
            <person name="Kalkatawi M."/>
            <person name="Stingl U."/>
            <person name="Bajic V.B."/>
        </authorList>
    </citation>
    <scope>NUCLEOTIDE SEQUENCE [LARGE SCALE GENOMIC DNA]</scope>
    <source>
        <strain evidence="8 9">SARL4B</strain>
    </source>
</reference>
<evidence type="ECO:0000256" key="2">
    <source>
        <dbReference type="ARBA" id="ARBA00011061"/>
    </source>
</evidence>
<dbReference type="InterPro" id="IPR022791">
    <property type="entry name" value="L-PG_synthase/AglD"/>
</dbReference>
<sequence>MTDVDANRLRDVAVTLAQYAIALVTLAWALSQTDPAEALSLLAGLDALTILALLGVTVLGLLARFDTWQAAIGPVESTDLRTAGRIDLIVNFVNQLLPSRLTGRLAAPFVLRSELGVSYADATAVSGVHTALYALLYGAVATVGLAFAVGRLSIGLAAVLALSIGLYLAAGVSVLAAGTNLERLDWVFGGMTRLLGYLPRVGDRLAAQAEDAVSFTADATDAFRSIAFDPGVWARYAAGWTVAMVLAPGARVLLLFSGFGVAFEPVALVPVYLVMAYSVTLLPLTPGGFGVTEATTTAVFVALGVPSAAIVPVVFVDRFLGVYLPALAGWYPSLGIDRASLRTGDGE</sequence>
<reference evidence="8 9" key="1">
    <citation type="journal article" date="2011" name="J. Bacteriol.">
        <title>Genome sequence of Halorhabdus tiamatea, the first archaeon isolated from a deep-sea anoxic brine lake.</title>
        <authorList>
            <person name="Antunes A."/>
            <person name="Alam I."/>
            <person name="Bajic V.B."/>
            <person name="Stingl U."/>
        </authorList>
    </citation>
    <scope>NUCLEOTIDE SEQUENCE [LARGE SCALE GENOMIC DNA]</scope>
    <source>
        <strain evidence="8 9">SARL4B</strain>
    </source>
</reference>
<feature type="transmembrane region" description="Helical" evidence="7">
    <location>
        <begin position="131"/>
        <end position="149"/>
    </location>
</feature>
<comment type="subcellular location">
    <subcellularLocation>
        <location evidence="1">Cell membrane</location>
        <topology evidence="1">Multi-pass membrane protein</topology>
    </subcellularLocation>
</comment>
<evidence type="ECO:0000256" key="7">
    <source>
        <dbReference type="SAM" id="Phobius"/>
    </source>
</evidence>
<keyword evidence="6 7" id="KW-0472">Membrane</keyword>
<feature type="transmembrane region" description="Helical" evidence="7">
    <location>
        <begin position="42"/>
        <end position="63"/>
    </location>
</feature>
<gene>
    <name evidence="8" type="ORF">HLRTI_000568</name>
</gene>
<organism evidence="8 9">
    <name type="scientific">Halorhabdus tiamatea SARL4B</name>
    <dbReference type="NCBI Taxonomy" id="1033806"/>
    <lineage>
        <taxon>Archaea</taxon>
        <taxon>Methanobacteriati</taxon>
        <taxon>Methanobacteriota</taxon>
        <taxon>Stenosarchaea group</taxon>
        <taxon>Halobacteria</taxon>
        <taxon>Halobacteriales</taxon>
        <taxon>Haloarculaceae</taxon>
        <taxon>Halorhabdus</taxon>
    </lineage>
</organism>
<keyword evidence="5 7" id="KW-1133">Transmembrane helix</keyword>
<feature type="transmembrane region" description="Helical" evidence="7">
    <location>
        <begin position="297"/>
        <end position="316"/>
    </location>
</feature>
<keyword evidence="4 7" id="KW-0812">Transmembrane</keyword>
<feature type="transmembrane region" description="Helical" evidence="7">
    <location>
        <begin position="156"/>
        <end position="178"/>
    </location>
</feature>
<keyword evidence="3" id="KW-1003">Cell membrane</keyword>
<evidence type="ECO:0000256" key="3">
    <source>
        <dbReference type="ARBA" id="ARBA00022475"/>
    </source>
</evidence>
<dbReference type="GO" id="GO:0005886">
    <property type="term" value="C:plasma membrane"/>
    <property type="evidence" value="ECO:0007669"/>
    <property type="project" value="UniProtKB-SubCell"/>
</dbReference>
<dbReference type="EMBL" id="AFNT02000004">
    <property type="protein sequence ID" value="ERJ07347.1"/>
    <property type="molecule type" value="Genomic_DNA"/>
</dbReference>
<dbReference type="STRING" id="1033806.HTIA_2010"/>
<dbReference type="PATRIC" id="fig|1033806.13.peg.465"/>
<proteinExistence type="inferred from homology"/>
<accession>U2DNV7</accession>
<evidence type="ECO:0000256" key="6">
    <source>
        <dbReference type="ARBA" id="ARBA00023136"/>
    </source>
</evidence>
<evidence type="ECO:0000256" key="5">
    <source>
        <dbReference type="ARBA" id="ARBA00022989"/>
    </source>
</evidence>
<dbReference type="eggNOG" id="arCOG00899">
    <property type="taxonomic scope" value="Archaea"/>
</dbReference>
<dbReference type="PANTHER" id="PTHR39087:SF2">
    <property type="entry name" value="UPF0104 MEMBRANE PROTEIN MJ1595"/>
    <property type="match status" value="1"/>
</dbReference>
<feature type="transmembrane region" description="Helical" evidence="7">
    <location>
        <begin position="12"/>
        <end position="30"/>
    </location>
</feature>
<dbReference type="AlphaFoldDB" id="U2DNV7"/>
<protein>
    <submittedName>
        <fullName evidence="8">Putative conserved integral membrane protein</fullName>
    </submittedName>
</protein>
<dbReference type="Pfam" id="PF03706">
    <property type="entry name" value="LPG_synthase_TM"/>
    <property type="match status" value="1"/>
</dbReference>
<evidence type="ECO:0000256" key="1">
    <source>
        <dbReference type="ARBA" id="ARBA00004651"/>
    </source>
</evidence>
<dbReference type="RefSeq" id="WP_008528219.1">
    <property type="nucleotide sequence ID" value="NC_021921.1"/>
</dbReference>
<comment type="caution">
    <text evidence="8">The sequence shown here is derived from an EMBL/GenBank/DDBJ whole genome shotgun (WGS) entry which is preliminary data.</text>
</comment>
<evidence type="ECO:0000313" key="8">
    <source>
        <dbReference type="EMBL" id="ERJ07347.1"/>
    </source>
</evidence>